<dbReference type="InterPro" id="IPR029217">
    <property type="entry name" value="Spo7_2_N"/>
</dbReference>
<dbReference type="InterPro" id="IPR011993">
    <property type="entry name" value="PH-like_dom_sf"/>
</dbReference>
<dbReference type="InterPro" id="IPR040345">
    <property type="entry name" value="Mug56/Spo71"/>
</dbReference>
<dbReference type="eggNOG" id="ENOG502QRAT">
    <property type="taxonomic scope" value="Eukaryota"/>
</dbReference>
<dbReference type="Pfam" id="PF23207">
    <property type="entry name" value="PH_SPO71"/>
    <property type="match status" value="1"/>
</dbReference>
<dbReference type="SMART" id="SM00233">
    <property type="entry name" value="PH"/>
    <property type="match status" value="2"/>
</dbReference>
<gene>
    <name evidence="3" type="primary">Piso0_001641</name>
    <name evidence="3" type="ORF">GNLVRS01_PISO0F10851g</name>
</gene>
<evidence type="ECO:0000256" key="1">
    <source>
        <dbReference type="SAM" id="MobiDB-lite"/>
    </source>
</evidence>
<accession>G8YLB8</accession>
<dbReference type="InParanoid" id="G8YLB8"/>
<dbReference type="EMBL" id="FO082054">
    <property type="protein sequence ID" value="CCE88852.1"/>
    <property type="molecule type" value="Genomic_DNA"/>
</dbReference>
<evidence type="ECO:0000313" key="3">
    <source>
        <dbReference type="EMBL" id="CCE88852.1"/>
    </source>
</evidence>
<dbReference type="Proteomes" id="UP000005222">
    <property type="component" value="Chromosome F"/>
</dbReference>
<organism evidence="3 4">
    <name type="scientific">Pichia sorbitophila (strain ATCC MYA-4447 / BCRC 22081 / CBS 7064 / NBRC 10061 / NRRL Y-12695)</name>
    <name type="common">Hybrid yeast</name>
    <dbReference type="NCBI Taxonomy" id="559304"/>
    <lineage>
        <taxon>Eukaryota</taxon>
        <taxon>Fungi</taxon>
        <taxon>Dikarya</taxon>
        <taxon>Ascomycota</taxon>
        <taxon>Saccharomycotina</taxon>
        <taxon>Pichiomycetes</taxon>
        <taxon>Debaryomycetaceae</taxon>
        <taxon>Millerozyma</taxon>
    </lineage>
</organism>
<protein>
    <submittedName>
        <fullName evidence="3">Piso0_001641 protein</fullName>
    </submittedName>
</protein>
<dbReference type="InterPro" id="IPR057379">
    <property type="entry name" value="PH_SPO71"/>
</dbReference>
<dbReference type="AlphaFoldDB" id="G8YLB8"/>
<feature type="compositionally biased region" description="Polar residues" evidence="1">
    <location>
        <begin position="131"/>
        <end position="146"/>
    </location>
</feature>
<name>G8YLB8_PICSO</name>
<dbReference type="GO" id="GO:1902657">
    <property type="term" value="P:protein localization to prospore membrane"/>
    <property type="evidence" value="ECO:0007669"/>
    <property type="project" value="InterPro"/>
</dbReference>
<dbReference type="STRING" id="559304.G8YLB8"/>
<dbReference type="SUPFAM" id="SSF50729">
    <property type="entry name" value="PH domain-like"/>
    <property type="match status" value="3"/>
</dbReference>
<evidence type="ECO:0000313" key="4">
    <source>
        <dbReference type="Proteomes" id="UP000005222"/>
    </source>
</evidence>
<dbReference type="InterPro" id="IPR001849">
    <property type="entry name" value="PH_domain"/>
</dbReference>
<reference evidence="3 4" key="1">
    <citation type="journal article" date="2012" name="G3 (Bethesda)">
        <title>Pichia sorbitophila, an interspecies yeast hybrid reveals early steps of genome resolution following polyploidization.</title>
        <authorList>
            <person name="Leh Louis V."/>
            <person name="Despons L."/>
            <person name="Friedrich A."/>
            <person name="Martin T."/>
            <person name="Durrens P."/>
            <person name="Casaregola S."/>
            <person name="Neuveglise C."/>
            <person name="Fairhead C."/>
            <person name="Marck C."/>
            <person name="Cruz J.A."/>
            <person name="Straub M.L."/>
            <person name="Kugler V."/>
            <person name="Sacerdot C."/>
            <person name="Uzunov Z."/>
            <person name="Thierry A."/>
            <person name="Weiss S."/>
            <person name="Bleykasten C."/>
            <person name="De Montigny J."/>
            <person name="Jacques N."/>
            <person name="Jung P."/>
            <person name="Lemaire M."/>
            <person name="Mallet S."/>
            <person name="Morel G."/>
            <person name="Richard G.F."/>
            <person name="Sarkar A."/>
            <person name="Savel G."/>
            <person name="Schacherer J."/>
            <person name="Seret M.L."/>
            <person name="Talla E."/>
            <person name="Samson G."/>
            <person name="Jubin C."/>
            <person name="Poulain J."/>
            <person name="Vacherie B."/>
            <person name="Barbe V."/>
            <person name="Pelletier E."/>
            <person name="Sherman D.J."/>
            <person name="Westhof E."/>
            <person name="Weissenbach J."/>
            <person name="Baret P.V."/>
            <person name="Wincker P."/>
            <person name="Gaillardin C."/>
            <person name="Dujon B."/>
            <person name="Souciet J.L."/>
        </authorList>
    </citation>
    <scope>NUCLEOTIDE SEQUENCE [LARGE SCALE GENOMIC DNA]</scope>
    <source>
        <strain evidence="4">ATCC MYA-4447 / BCRC 22081 / CBS 7064 / NBRC 10061 / NRRL Y-12695</strain>
    </source>
</reference>
<proteinExistence type="predicted"/>
<dbReference type="Gene3D" id="2.30.29.30">
    <property type="entry name" value="Pleckstrin-homology domain (PH domain)/Phosphotyrosine-binding domain (PTB)"/>
    <property type="match status" value="1"/>
</dbReference>
<keyword evidence="4" id="KW-1185">Reference proteome</keyword>
<dbReference type="PANTHER" id="PTHR28076">
    <property type="entry name" value="SPORULATION-SPECIFIC PROTEIN 71"/>
    <property type="match status" value="1"/>
</dbReference>
<dbReference type="FunCoup" id="G8YLB8">
    <property type="interactions" value="22"/>
</dbReference>
<dbReference type="HOGENOM" id="CLU_003938_1_0_1"/>
<dbReference type="InterPro" id="IPR039486">
    <property type="entry name" value="Mug56/Spo71_PH"/>
</dbReference>
<feature type="region of interest" description="Disordered" evidence="1">
    <location>
        <begin position="124"/>
        <end position="151"/>
    </location>
</feature>
<dbReference type="PROSITE" id="PS50003">
    <property type="entry name" value="PH_DOMAIN"/>
    <property type="match status" value="1"/>
</dbReference>
<dbReference type="SMART" id="SM01316">
    <property type="entry name" value="Spo7_2_N"/>
    <property type="match status" value="1"/>
</dbReference>
<dbReference type="PANTHER" id="PTHR28076:SF1">
    <property type="entry name" value="PROSPORE MEMBRANE ADAPTER PROTEIN SPO71"/>
    <property type="match status" value="1"/>
</dbReference>
<dbReference type="OMA" id="DRWVMSI"/>
<dbReference type="Pfam" id="PF15407">
    <property type="entry name" value="Spo7_2_N"/>
    <property type="match status" value="1"/>
</dbReference>
<dbReference type="Pfam" id="PF15404">
    <property type="entry name" value="PH_4"/>
    <property type="match status" value="1"/>
</dbReference>
<feature type="domain" description="PH" evidence="2">
    <location>
        <begin position="853"/>
        <end position="1036"/>
    </location>
</feature>
<evidence type="ECO:0000259" key="2">
    <source>
        <dbReference type="PROSITE" id="PS50003"/>
    </source>
</evidence>
<dbReference type="OrthoDB" id="5579281at2759"/>
<dbReference type="GO" id="GO:0005628">
    <property type="term" value="C:prospore membrane"/>
    <property type="evidence" value="ECO:0007669"/>
    <property type="project" value="TreeGrafter"/>
</dbReference>
<sequence>MGNAMEENIITLPKSSFTAFRLTYQSSRSISESSRCVLLGKIPDMWVDDGSKAAFPTRTYAKTKVKRKFRSAVATVDKSVRGNTDGSNRERKSGDVEGGFNLYMRKNRHGEVEDVANMLLQQEANDEDESQQSLQDEATEQSNESNDLLEDYDISSADISEDLAKRNSSIQEITSPVKSFFFPHNEARLLLNSPQTEEENGNINDTLHDQSFGKITFRISPCSSRASSMLMEPGPGSDGTISRRASTIATKSTLYSSQNTKTGKLNLELPSPSRLSPKEIQEAESKQHHIRKRLKTIARGSKGEAKKRGNIIRRKIYNAVLHHYKAGEILKIDKMLVMVKETYNFTKVHDFNENEPCDTRVYDRWKEYIVVIRKTDEYSTPLCIQMYDRHEDTSFERPSFQFSLSYSVSARFYSPLDRSISISVPNSNGMKVYILKCPDRLTSIKWLFFIKQYLSNDFTNIFRVKLAGLNLKLDIYVPERLLVRHFQDDNDLKVTQLVNGYSVQHATLVEYLKKRVFEEVTNLRSRNAAIDTWLSNTKHPWFCFRKYDRIEWIIDNGKILSMKYSLLSESYEFEMREREFAATSVRIENEDTLTEPISVEGFLARLTNISGYERKFLKTFYKVSYFFSCGSVLFFTKFFRAVPPSPENVFIHDKNECGKRLSLPIVYEHNPFPLDEADHIIWLNSDKFEHYDQLALEEFERRAQQVIKAEAMIDILTIVDVRAVPMKKNMKTQNLLLCLIWYSQPHLINDEAMLDSCFEIETENGGIIKLQAPSRATRDEWVSRLLELKDFWKAKASLDLDKISRIRASNQAALRIDEYTDSNISYEDDLMVTRYSKADPQVNSMDNLAMKSCILMNGYLYQKGKKHSNFNQYYVVLCPGFLILFSLYKRSKITGAWKKNSYFEHYLTIPISESYVYSGSTTELDLLNRQKEFDPEHPNNRSLPRIYPDGWKSSEEESLRCFTLWFGKKREIVGKDKALEKYNLKQDSNGRSNIQKNPGLVRMIRKVGVTGKSIVFMARSRQERELWVSSILTEIDRFAKMG</sequence>